<dbReference type="AlphaFoldDB" id="A0A2W4Z718"/>
<sequence length="251" mass="27172">MLRIATWNVERPKLSEATRRARLLEAMQTMQADIWVLTETHTALSPGSGFTAVTSQGTDRPCEPGETWVTIWSRFPMQPVDHTSDSCRAIAVRITLPGAKALIVYGTVLPWLGSTWQGIPAAGGAAFSAALTAQLADWRSLQQDNPDCDFILAGDLNQDLSSSHYYGSKKNRIALQSALLTANLQCLTAAELDPVPKHAPSHASIDHICISQGLTLVRSTVSWPMSNRPQKNLSDHFGVLVELGSNASLAV</sequence>
<reference evidence="3" key="1">
    <citation type="submission" date="2018-04" db="EMBL/GenBank/DDBJ databases">
        <authorList>
            <person name="Cornet L."/>
        </authorList>
    </citation>
    <scope>NUCLEOTIDE SEQUENCE [LARGE SCALE GENOMIC DNA]</scope>
</reference>
<accession>A0A2W4Z718</accession>
<gene>
    <name evidence="2" type="ORF">DCF15_12175</name>
</gene>
<dbReference type="SUPFAM" id="SSF56219">
    <property type="entry name" value="DNase I-like"/>
    <property type="match status" value="1"/>
</dbReference>
<dbReference type="EMBL" id="QBMP01000121">
    <property type="protein sequence ID" value="PZO54095.1"/>
    <property type="molecule type" value="Genomic_DNA"/>
</dbReference>
<proteinExistence type="predicted"/>
<dbReference type="InterPro" id="IPR005135">
    <property type="entry name" value="Endo/exonuclease/phosphatase"/>
</dbReference>
<comment type="caution">
    <text evidence="2">The sequence shown here is derived from an EMBL/GenBank/DDBJ whole genome shotgun (WGS) entry which is preliminary data.</text>
</comment>
<dbReference type="Gene3D" id="3.60.10.10">
    <property type="entry name" value="Endonuclease/exonuclease/phosphatase"/>
    <property type="match status" value="1"/>
</dbReference>
<evidence type="ECO:0000259" key="1">
    <source>
        <dbReference type="Pfam" id="PF03372"/>
    </source>
</evidence>
<dbReference type="Proteomes" id="UP000249794">
    <property type="component" value="Unassembled WGS sequence"/>
</dbReference>
<evidence type="ECO:0000313" key="2">
    <source>
        <dbReference type="EMBL" id="PZO54095.1"/>
    </source>
</evidence>
<feature type="domain" description="Endonuclease/exonuclease/phosphatase" evidence="1">
    <location>
        <begin position="5"/>
        <end position="236"/>
    </location>
</feature>
<evidence type="ECO:0000313" key="3">
    <source>
        <dbReference type="Proteomes" id="UP000249794"/>
    </source>
</evidence>
<organism evidence="2 3">
    <name type="scientific">Phormidesmis priestleyi</name>
    <dbReference type="NCBI Taxonomy" id="268141"/>
    <lineage>
        <taxon>Bacteria</taxon>
        <taxon>Bacillati</taxon>
        <taxon>Cyanobacteriota</taxon>
        <taxon>Cyanophyceae</taxon>
        <taxon>Leptolyngbyales</taxon>
        <taxon>Leptolyngbyaceae</taxon>
        <taxon>Phormidesmis</taxon>
    </lineage>
</organism>
<protein>
    <recommendedName>
        <fullName evidence="1">Endonuclease/exonuclease/phosphatase domain-containing protein</fullName>
    </recommendedName>
</protein>
<dbReference type="GO" id="GO:0003824">
    <property type="term" value="F:catalytic activity"/>
    <property type="evidence" value="ECO:0007669"/>
    <property type="project" value="InterPro"/>
</dbReference>
<name>A0A2W4Z718_9CYAN</name>
<reference evidence="2 3" key="2">
    <citation type="submission" date="2018-06" db="EMBL/GenBank/DDBJ databases">
        <title>Metagenomic assembly of (sub)arctic Cyanobacteria and their associated microbiome from non-axenic cultures.</title>
        <authorList>
            <person name="Baurain D."/>
        </authorList>
    </citation>
    <scope>NUCLEOTIDE SEQUENCE [LARGE SCALE GENOMIC DNA]</scope>
    <source>
        <strain evidence="2">ULC027bin1</strain>
    </source>
</reference>
<dbReference type="InterPro" id="IPR036691">
    <property type="entry name" value="Endo/exonu/phosph_ase_sf"/>
</dbReference>
<dbReference type="Pfam" id="PF03372">
    <property type="entry name" value="Exo_endo_phos"/>
    <property type="match status" value="1"/>
</dbReference>